<organism evidence="1">
    <name type="scientific">Candidatus Moduliflexus flocculans</name>
    <dbReference type="NCBI Taxonomy" id="1499966"/>
    <lineage>
        <taxon>Bacteria</taxon>
        <taxon>Candidatus Moduliflexota</taxon>
        <taxon>Candidatus Moduliflexia</taxon>
        <taxon>Candidatus Moduliflexales</taxon>
        <taxon>Candidatus Moduliflexaceae</taxon>
    </lineage>
</organism>
<name>A0A0S6VRR0_9BACT</name>
<dbReference type="AlphaFoldDB" id="A0A0S6VRR0"/>
<dbReference type="HOGENOM" id="CLU_057664_0_0_0"/>
<keyword evidence="1" id="KW-0808">Transferase</keyword>
<evidence type="ECO:0000313" key="2">
    <source>
        <dbReference type="Proteomes" id="UP000030700"/>
    </source>
</evidence>
<dbReference type="CDD" id="cd02440">
    <property type="entry name" value="AdoMet_MTases"/>
    <property type="match status" value="1"/>
</dbReference>
<dbReference type="InterPro" id="IPR029063">
    <property type="entry name" value="SAM-dependent_MTases_sf"/>
</dbReference>
<reference evidence="1" key="1">
    <citation type="journal article" date="2015" name="PeerJ">
        <title>First genomic representation of candidate bacterial phylum KSB3 points to enhanced environmental sensing as a trigger of wastewater bulking.</title>
        <authorList>
            <person name="Sekiguchi Y."/>
            <person name="Ohashi A."/>
            <person name="Parks D.H."/>
            <person name="Yamauchi T."/>
            <person name="Tyson G.W."/>
            <person name="Hugenholtz P."/>
        </authorList>
    </citation>
    <scope>NUCLEOTIDE SEQUENCE [LARGE SCALE GENOMIC DNA]</scope>
</reference>
<gene>
    <name evidence="1" type="ORF">U14_01130</name>
</gene>
<dbReference type="EMBL" id="DF820455">
    <property type="protein sequence ID" value="GAK49906.1"/>
    <property type="molecule type" value="Genomic_DNA"/>
</dbReference>
<dbReference type="GO" id="GO:0032259">
    <property type="term" value="P:methylation"/>
    <property type="evidence" value="ECO:0007669"/>
    <property type="project" value="UniProtKB-KW"/>
</dbReference>
<accession>A0A0S6VRR0</accession>
<dbReference type="Pfam" id="PF13489">
    <property type="entry name" value="Methyltransf_23"/>
    <property type="match status" value="1"/>
</dbReference>
<dbReference type="PANTHER" id="PTHR43861">
    <property type="entry name" value="TRANS-ACONITATE 2-METHYLTRANSFERASE-RELATED"/>
    <property type="match status" value="1"/>
</dbReference>
<dbReference type="Gene3D" id="3.40.50.150">
    <property type="entry name" value="Vaccinia Virus protein VP39"/>
    <property type="match status" value="1"/>
</dbReference>
<protein>
    <submittedName>
        <fullName evidence="1">3-demethylubiquinone-9 3-methyltransferase</fullName>
    </submittedName>
</protein>
<dbReference type="Proteomes" id="UP000030700">
    <property type="component" value="Unassembled WGS sequence"/>
</dbReference>
<dbReference type="STRING" id="1499966.U14_01130"/>
<keyword evidence="1" id="KW-0830">Ubiquinone</keyword>
<evidence type="ECO:0000313" key="1">
    <source>
        <dbReference type="EMBL" id="GAK49906.1"/>
    </source>
</evidence>
<keyword evidence="2" id="KW-1185">Reference proteome</keyword>
<dbReference type="SUPFAM" id="SSF53335">
    <property type="entry name" value="S-adenosyl-L-methionine-dependent methyltransferases"/>
    <property type="match status" value="1"/>
</dbReference>
<proteinExistence type="predicted"/>
<dbReference type="GO" id="GO:0008168">
    <property type="term" value="F:methyltransferase activity"/>
    <property type="evidence" value="ECO:0007669"/>
    <property type="project" value="UniProtKB-KW"/>
</dbReference>
<keyword evidence="1" id="KW-0489">Methyltransferase</keyword>
<sequence>MKTRQFAFGRNWQQYVEYALTPEKIEQARQAFRQLCDGVAFQDRTFLDIGFGQGLALCLAHEMGAKVLGIDIDNENVPSLQKTLTAFNFSCSPPYRIASILDDNLVEELRHRGEFDIVHSWGVLHHTGDMWQAICNAARLVKPDGVFILSIYNQHWSSPLWRLIKWSYNHAPCVAQRLFVLLFYPIIYLTKFLVTGQNPKHKQRGMDFFYDVVDWVGGYPYEYASAEAVCNFICRLGFDTVRVIPANIPTACNQFVFKKRQFPESLS</sequence>